<comment type="caution">
    <text evidence="1">The sequence shown here is derived from an EMBL/GenBank/DDBJ whole genome shotgun (WGS) entry which is preliminary data.</text>
</comment>
<protein>
    <submittedName>
        <fullName evidence="1">Uncharacterized protein</fullName>
    </submittedName>
</protein>
<keyword evidence="2" id="KW-1185">Reference proteome</keyword>
<dbReference type="RefSeq" id="WP_089915490.1">
    <property type="nucleotide sequence ID" value="NZ_BAAAPX010000001.1"/>
</dbReference>
<reference evidence="1 2" key="1">
    <citation type="submission" date="2020-07" db="EMBL/GenBank/DDBJ databases">
        <title>Sequencing the genomes of 1000 actinobacteria strains.</title>
        <authorList>
            <person name="Klenk H.-P."/>
        </authorList>
    </citation>
    <scope>NUCLEOTIDE SEQUENCE [LARGE SCALE GENOMIC DNA]</scope>
    <source>
        <strain evidence="1 2">DSM 23871</strain>
    </source>
</reference>
<evidence type="ECO:0000313" key="1">
    <source>
        <dbReference type="EMBL" id="NYD75594.1"/>
    </source>
</evidence>
<organism evidence="1 2">
    <name type="scientific">Leifsonia soli</name>
    <dbReference type="NCBI Taxonomy" id="582665"/>
    <lineage>
        <taxon>Bacteria</taxon>
        <taxon>Bacillati</taxon>
        <taxon>Actinomycetota</taxon>
        <taxon>Actinomycetes</taxon>
        <taxon>Micrococcales</taxon>
        <taxon>Microbacteriaceae</taxon>
        <taxon>Leifsonia</taxon>
    </lineage>
</organism>
<evidence type="ECO:0000313" key="2">
    <source>
        <dbReference type="Proteomes" id="UP000589620"/>
    </source>
</evidence>
<name>A0A852T4R2_9MICO</name>
<accession>A0A852T4R2</accession>
<proteinExistence type="predicted"/>
<dbReference type="EMBL" id="JACCBJ010000001">
    <property type="protein sequence ID" value="NYD75594.1"/>
    <property type="molecule type" value="Genomic_DNA"/>
</dbReference>
<dbReference type="Proteomes" id="UP000589620">
    <property type="component" value="Unassembled WGS sequence"/>
</dbReference>
<gene>
    <name evidence="1" type="ORF">BJ963_003113</name>
</gene>
<dbReference type="AlphaFoldDB" id="A0A852T4R2"/>
<sequence>MHWNPRERAAELVSVTTDGWRGEIVTPLIPREPTSALRSALLNERAERLSELRILDFRVYDTVRVEENGPGDSYRIIDRFKIANVAERTA</sequence>